<dbReference type="Pfam" id="PF07331">
    <property type="entry name" value="TctB"/>
    <property type="match status" value="1"/>
</dbReference>
<keyword evidence="1" id="KW-0812">Transmembrane</keyword>
<evidence type="ECO:0000313" key="3">
    <source>
        <dbReference type="EMBL" id="WDH84758.1"/>
    </source>
</evidence>
<name>A0AAX3N6E0_9BACL</name>
<sequence length="152" mass="16922">MKVSAADRIAGIVAVLIGLLSLSEAWKLYAYRIALFNGDHVFPFIVGLGLVLFGMMLSIRGDRISQGTANDRSEVKVSHLIYVIPVVLLLYVALIDWSGYLIATFIASIILFHLIGKFRWYWSIGGSLILTAALYFIFVEWLNTPLPSGSWL</sequence>
<organism evidence="3 4">
    <name type="scientific">Paenibacillus urinalis</name>
    <dbReference type="NCBI Taxonomy" id="521520"/>
    <lineage>
        <taxon>Bacteria</taxon>
        <taxon>Bacillati</taxon>
        <taxon>Bacillota</taxon>
        <taxon>Bacilli</taxon>
        <taxon>Bacillales</taxon>
        <taxon>Paenibacillaceae</taxon>
        <taxon>Paenibacillus</taxon>
    </lineage>
</organism>
<proteinExistence type="predicted"/>
<reference evidence="3" key="1">
    <citation type="submission" date="2023-02" db="EMBL/GenBank/DDBJ databases">
        <title>Pathogen: clinical or host-associated sample.</title>
        <authorList>
            <person name="Hergert J."/>
            <person name="Casey R."/>
            <person name="Wagner J."/>
            <person name="Young E.L."/>
            <person name="Oakeson K.F."/>
        </authorList>
    </citation>
    <scope>NUCLEOTIDE SEQUENCE</scope>
    <source>
        <strain evidence="3">2022CK-00830</strain>
    </source>
</reference>
<feature type="domain" description="DUF1468" evidence="2">
    <location>
        <begin position="9"/>
        <end position="147"/>
    </location>
</feature>
<feature type="transmembrane region" description="Helical" evidence="1">
    <location>
        <begin position="41"/>
        <end position="59"/>
    </location>
</feature>
<dbReference type="Proteomes" id="UP001220962">
    <property type="component" value="Chromosome"/>
</dbReference>
<feature type="transmembrane region" description="Helical" evidence="1">
    <location>
        <begin position="119"/>
        <end position="142"/>
    </location>
</feature>
<keyword evidence="1" id="KW-1133">Transmembrane helix</keyword>
<protein>
    <submittedName>
        <fullName evidence="3">Tripartite tricarboxylate transporter TctB family protein</fullName>
    </submittedName>
</protein>
<dbReference type="AlphaFoldDB" id="A0AAX3N6E0"/>
<evidence type="ECO:0000256" key="1">
    <source>
        <dbReference type="SAM" id="Phobius"/>
    </source>
</evidence>
<gene>
    <name evidence="3" type="ORF">PUW23_11310</name>
</gene>
<feature type="transmembrane region" description="Helical" evidence="1">
    <location>
        <begin position="80"/>
        <end position="113"/>
    </location>
</feature>
<evidence type="ECO:0000259" key="2">
    <source>
        <dbReference type="Pfam" id="PF07331"/>
    </source>
</evidence>
<dbReference type="InterPro" id="IPR009936">
    <property type="entry name" value="DUF1468"/>
</dbReference>
<dbReference type="EMBL" id="CP118101">
    <property type="protein sequence ID" value="WDH84758.1"/>
    <property type="molecule type" value="Genomic_DNA"/>
</dbReference>
<keyword evidence="1" id="KW-0472">Membrane</keyword>
<evidence type="ECO:0000313" key="4">
    <source>
        <dbReference type="Proteomes" id="UP001220962"/>
    </source>
</evidence>
<dbReference type="RefSeq" id="WP_047913995.1">
    <property type="nucleotide sequence ID" value="NZ_CP118101.1"/>
</dbReference>
<accession>A0AAX3N6E0</accession>